<accession>A0A2N0Z405</accession>
<dbReference type="RefSeq" id="WP_101176597.1">
    <property type="nucleotide sequence ID" value="NZ_PISE01000015.1"/>
</dbReference>
<dbReference type="OrthoDB" id="2988706at2"/>
<reference evidence="1 2" key="1">
    <citation type="journal article" date="2003" name="Int. J. Syst. Evol. Microbiol.">
        <title>Bacillus nealsonii sp. nov., isolated from a spacecraft-assembly facility, whose spores are gamma-radiation resistant.</title>
        <authorList>
            <person name="Venkateswaran K."/>
            <person name="Kempf M."/>
            <person name="Chen F."/>
            <person name="Satomi M."/>
            <person name="Nicholson W."/>
            <person name="Kern R."/>
        </authorList>
    </citation>
    <scope>NUCLEOTIDE SEQUENCE [LARGE SCALE GENOMIC DNA]</scope>
    <source>
        <strain evidence="1 2">FO-92</strain>
    </source>
</reference>
<name>A0A2N0Z405_9BACI</name>
<dbReference type="EMBL" id="PISE01000015">
    <property type="protein sequence ID" value="PKG24251.1"/>
    <property type="molecule type" value="Genomic_DNA"/>
</dbReference>
<comment type="caution">
    <text evidence="1">The sequence shown here is derived from an EMBL/GenBank/DDBJ whole genome shotgun (WGS) entry which is preliminary data.</text>
</comment>
<sequence>MLTYVKELLRAGAPKVDLMINTNEAMYQEVVSGSFHIKGGRKKLKLKRLECSLIKEYQDGYEEKVETVTTILMSKFLHEKEDLIVPFTFQLSTKIEPSTPGFTYKFHTNLFFADNKVREDYDELIIKE</sequence>
<gene>
    <name evidence="1" type="ORF">CWS01_07625</name>
</gene>
<protein>
    <submittedName>
        <fullName evidence="1">Sporulation protein</fullName>
    </submittedName>
</protein>
<evidence type="ECO:0000313" key="1">
    <source>
        <dbReference type="EMBL" id="PKG24251.1"/>
    </source>
</evidence>
<proteinExistence type="predicted"/>
<dbReference type="Pfam" id="PF07070">
    <property type="entry name" value="Spo0M"/>
    <property type="match status" value="1"/>
</dbReference>
<dbReference type="AlphaFoldDB" id="A0A2N0Z405"/>
<dbReference type="Proteomes" id="UP000233375">
    <property type="component" value="Unassembled WGS sequence"/>
</dbReference>
<organism evidence="1 2">
    <name type="scientific">Niallia nealsonii</name>
    <dbReference type="NCBI Taxonomy" id="115979"/>
    <lineage>
        <taxon>Bacteria</taxon>
        <taxon>Bacillati</taxon>
        <taxon>Bacillota</taxon>
        <taxon>Bacilli</taxon>
        <taxon>Bacillales</taxon>
        <taxon>Bacillaceae</taxon>
        <taxon>Niallia</taxon>
    </lineage>
</organism>
<keyword evidence="2" id="KW-1185">Reference proteome</keyword>
<dbReference type="InterPro" id="IPR009776">
    <property type="entry name" value="Spore_0_M"/>
</dbReference>
<evidence type="ECO:0000313" key="2">
    <source>
        <dbReference type="Proteomes" id="UP000233375"/>
    </source>
</evidence>